<sequence>MTITDILANTPHDNASVKCPRCGYKWEAVYPSEGTVSLDCPECHHNEPLLALFVRGQLGFDMRTRCLIAAYKMAVWGKC</sequence>
<organism evidence="1">
    <name type="scientific">viral metagenome</name>
    <dbReference type="NCBI Taxonomy" id="1070528"/>
    <lineage>
        <taxon>unclassified sequences</taxon>
        <taxon>metagenomes</taxon>
        <taxon>organismal metagenomes</taxon>
    </lineage>
</organism>
<gene>
    <name evidence="1" type="ORF">MM171A00145_0066</name>
</gene>
<proteinExistence type="predicted"/>
<protein>
    <submittedName>
        <fullName evidence="1">Uncharacterized protein</fullName>
    </submittedName>
</protein>
<name>A0A6M3M877_9ZZZZ</name>
<evidence type="ECO:0000313" key="1">
    <source>
        <dbReference type="EMBL" id="QJB01129.1"/>
    </source>
</evidence>
<reference evidence="1" key="1">
    <citation type="submission" date="2020-03" db="EMBL/GenBank/DDBJ databases">
        <title>The deep terrestrial virosphere.</title>
        <authorList>
            <person name="Holmfeldt K."/>
            <person name="Nilsson E."/>
            <person name="Simone D."/>
            <person name="Lopez-Fernandez M."/>
            <person name="Wu X."/>
            <person name="de Brujin I."/>
            <person name="Lundin D."/>
            <person name="Andersson A."/>
            <person name="Bertilsson S."/>
            <person name="Dopson M."/>
        </authorList>
    </citation>
    <scope>NUCLEOTIDE SEQUENCE</scope>
    <source>
        <strain evidence="1">MM171A00145</strain>
    </source>
</reference>
<dbReference type="AlphaFoldDB" id="A0A6M3M877"/>
<dbReference type="EMBL" id="MT143705">
    <property type="protein sequence ID" value="QJB01129.1"/>
    <property type="molecule type" value="Genomic_DNA"/>
</dbReference>
<accession>A0A6M3M877</accession>